<gene>
    <name evidence="2" type="ORF">EV356DRAFT_268980</name>
</gene>
<dbReference type="EMBL" id="ML991775">
    <property type="protein sequence ID" value="KAF2238698.1"/>
    <property type="molecule type" value="Genomic_DNA"/>
</dbReference>
<evidence type="ECO:0000313" key="3">
    <source>
        <dbReference type="Proteomes" id="UP000800092"/>
    </source>
</evidence>
<feature type="transmembrane region" description="Helical" evidence="1">
    <location>
        <begin position="17"/>
        <end position="36"/>
    </location>
</feature>
<keyword evidence="1" id="KW-0472">Membrane</keyword>
<reference evidence="2" key="1">
    <citation type="journal article" date="2020" name="Stud. Mycol.">
        <title>101 Dothideomycetes genomes: a test case for predicting lifestyles and emergence of pathogens.</title>
        <authorList>
            <person name="Haridas S."/>
            <person name="Albert R."/>
            <person name="Binder M."/>
            <person name="Bloem J."/>
            <person name="Labutti K."/>
            <person name="Salamov A."/>
            <person name="Andreopoulos B."/>
            <person name="Baker S."/>
            <person name="Barry K."/>
            <person name="Bills G."/>
            <person name="Bluhm B."/>
            <person name="Cannon C."/>
            <person name="Castanera R."/>
            <person name="Culley D."/>
            <person name="Daum C."/>
            <person name="Ezra D."/>
            <person name="Gonzalez J."/>
            <person name="Henrissat B."/>
            <person name="Kuo A."/>
            <person name="Liang C."/>
            <person name="Lipzen A."/>
            <person name="Lutzoni F."/>
            <person name="Magnuson J."/>
            <person name="Mondo S."/>
            <person name="Nolan M."/>
            <person name="Ohm R."/>
            <person name="Pangilinan J."/>
            <person name="Park H.-J."/>
            <person name="Ramirez L."/>
            <person name="Alfaro M."/>
            <person name="Sun H."/>
            <person name="Tritt A."/>
            <person name="Yoshinaga Y."/>
            <person name="Zwiers L.-H."/>
            <person name="Turgeon B."/>
            <person name="Goodwin S."/>
            <person name="Spatafora J."/>
            <person name="Crous P."/>
            <person name="Grigoriev I."/>
        </authorList>
    </citation>
    <scope>NUCLEOTIDE SEQUENCE</scope>
    <source>
        <strain evidence="2">Tuck. ex Michener</strain>
    </source>
</reference>
<name>A0A6A6HLM4_VIRVR</name>
<dbReference type="AlphaFoldDB" id="A0A6A6HLM4"/>
<accession>A0A6A6HLM4</accession>
<sequence length="142" mass="15918">MLDAYLKLTDDWTAVDLYGPCLGCGLLLTTMLRVAGSRARSIFLDRSQQAAVVFSRHDGRIFDRNFNVGVLPHDRVRLCVKFRRPFAATGKALVDSIKGMLSLDGCSRPDPGAIVRLECFPLSRIQMQYAMQIFSCIPFARM</sequence>
<organism evidence="2 3">
    <name type="scientific">Viridothelium virens</name>
    <name type="common">Speckled blister lichen</name>
    <name type="synonym">Trypethelium virens</name>
    <dbReference type="NCBI Taxonomy" id="1048519"/>
    <lineage>
        <taxon>Eukaryota</taxon>
        <taxon>Fungi</taxon>
        <taxon>Dikarya</taxon>
        <taxon>Ascomycota</taxon>
        <taxon>Pezizomycotina</taxon>
        <taxon>Dothideomycetes</taxon>
        <taxon>Dothideomycetes incertae sedis</taxon>
        <taxon>Trypetheliales</taxon>
        <taxon>Trypetheliaceae</taxon>
        <taxon>Viridothelium</taxon>
    </lineage>
</organism>
<keyword evidence="1" id="KW-0812">Transmembrane</keyword>
<dbReference type="Proteomes" id="UP000800092">
    <property type="component" value="Unassembled WGS sequence"/>
</dbReference>
<keyword evidence="3" id="KW-1185">Reference proteome</keyword>
<proteinExistence type="predicted"/>
<evidence type="ECO:0000256" key="1">
    <source>
        <dbReference type="SAM" id="Phobius"/>
    </source>
</evidence>
<protein>
    <submittedName>
        <fullName evidence="2">Uncharacterized protein</fullName>
    </submittedName>
</protein>
<evidence type="ECO:0000313" key="2">
    <source>
        <dbReference type="EMBL" id="KAF2238698.1"/>
    </source>
</evidence>
<keyword evidence="1" id="KW-1133">Transmembrane helix</keyword>